<dbReference type="EMBL" id="WOCE01000001">
    <property type="protein sequence ID" value="KAE9620407.1"/>
    <property type="molecule type" value="Genomic_DNA"/>
</dbReference>
<evidence type="ECO:0000313" key="4">
    <source>
        <dbReference type="Proteomes" id="UP000447434"/>
    </source>
</evidence>
<keyword evidence="1" id="KW-0547">Nucleotide-binding</keyword>
<gene>
    <name evidence="3" type="ORF">Lalb_Chr01g0002791</name>
</gene>
<comment type="caution">
    <text evidence="3">The sequence shown here is derived from an EMBL/GenBank/DDBJ whole genome shotgun (WGS) entry which is preliminary data.</text>
</comment>
<evidence type="ECO:0000313" key="3">
    <source>
        <dbReference type="EMBL" id="KAE9620407.1"/>
    </source>
</evidence>
<dbReference type="GO" id="GO:0030332">
    <property type="term" value="F:cyclin binding"/>
    <property type="evidence" value="ECO:0007669"/>
    <property type="project" value="TreeGrafter"/>
</dbReference>
<dbReference type="PANTHER" id="PTHR24056">
    <property type="entry name" value="CELL DIVISION PROTEIN KINASE"/>
    <property type="match status" value="1"/>
</dbReference>
<sequence>MLSDDPHIVRLMDVKQGQNKEGKTVLYLVFEYMDTDLMIFHSIFLCDWAKYSSSNRQKLDVPTMQGCCFLPWSWNLAQDSLEHSLFRLRNTLEILTLWYRAPEVLLGATHYSMPVVVWSVGCIFGRQPVQTVSLGVPKSLNIRRSCCSSESP</sequence>
<dbReference type="GO" id="GO:0010389">
    <property type="term" value="P:regulation of G2/M transition of mitotic cell cycle"/>
    <property type="evidence" value="ECO:0007669"/>
    <property type="project" value="TreeGrafter"/>
</dbReference>
<dbReference type="GO" id="GO:0000082">
    <property type="term" value="P:G1/S transition of mitotic cell cycle"/>
    <property type="evidence" value="ECO:0007669"/>
    <property type="project" value="TreeGrafter"/>
</dbReference>
<dbReference type="OrthoDB" id="1732493at2759"/>
<dbReference type="InterPro" id="IPR011009">
    <property type="entry name" value="Kinase-like_dom_sf"/>
</dbReference>
<dbReference type="GO" id="GO:0005524">
    <property type="term" value="F:ATP binding"/>
    <property type="evidence" value="ECO:0007669"/>
    <property type="project" value="UniProtKB-KW"/>
</dbReference>
<dbReference type="SUPFAM" id="SSF56112">
    <property type="entry name" value="Protein kinase-like (PK-like)"/>
    <property type="match status" value="1"/>
</dbReference>
<name>A0A6A4R2Z9_LUPAL</name>
<dbReference type="GO" id="GO:0007165">
    <property type="term" value="P:signal transduction"/>
    <property type="evidence" value="ECO:0007669"/>
    <property type="project" value="TreeGrafter"/>
</dbReference>
<dbReference type="GO" id="GO:0010468">
    <property type="term" value="P:regulation of gene expression"/>
    <property type="evidence" value="ECO:0007669"/>
    <property type="project" value="TreeGrafter"/>
</dbReference>
<organism evidence="3 4">
    <name type="scientific">Lupinus albus</name>
    <name type="common">White lupine</name>
    <name type="synonym">Lupinus termis</name>
    <dbReference type="NCBI Taxonomy" id="3870"/>
    <lineage>
        <taxon>Eukaryota</taxon>
        <taxon>Viridiplantae</taxon>
        <taxon>Streptophyta</taxon>
        <taxon>Embryophyta</taxon>
        <taxon>Tracheophyta</taxon>
        <taxon>Spermatophyta</taxon>
        <taxon>Magnoliopsida</taxon>
        <taxon>eudicotyledons</taxon>
        <taxon>Gunneridae</taxon>
        <taxon>Pentapetalae</taxon>
        <taxon>rosids</taxon>
        <taxon>fabids</taxon>
        <taxon>Fabales</taxon>
        <taxon>Fabaceae</taxon>
        <taxon>Papilionoideae</taxon>
        <taxon>50 kb inversion clade</taxon>
        <taxon>genistoids sensu lato</taxon>
        <taxon>core genistoids</taxon>
        <taxon>Genisteae</taxon>
        <taxon>Lupinus</taxon>
    </lineage>
</organism>
<dbReference type="GO" id="GO:0005737">
    <property type="term" value="C:cytoplasm"/>
    <property type="evidence" value="ECO:0007669"/>
    <property type="project" value="TreeGrafter"/>
</dbReference>
<dbReference type="AlphaFoldDB" id="A0A6A4R2Z9"/>
<dbReference type="Gene3D" id="1.10.510.10">
    <property type="entry name" value="Transferase(Phosphotransferase) domain 1"/>
    <property type="match status" value="1"/>
</dbReference>
<dbReference type="PANTHER" id="PTHR24056:SF178">
    <property type="entry name" value="CYCLIN-DEPENDENT KINASE B2-2"/>
    <property type="match status" value="1"/>
</dbReference>
<reference evidence="4" key="1">
    <citation type="journal article" date="2020" name="Nat. Commun.">
        <title>Genome sequence of the cluster root forming white lupin.</title>
        <authorList>
            <person name="Hufnagel B."/>
            <person name="Marques A."/>
            <person name="Soriano A."/>
            <person name="Marques L."/>
            <person name="Divol F."/>
            <person name="Doumas P."/>
            <person name="Sallet E."/>
            <person name="Mancinotti D."/>
            <person name="Carrere S."/>
            <person name="Marande W."/>
            <person name="Arribat S."/>
            <person name="Keller J."/>
            <person name="Huneau C."/>
            <person name="Blein T."/>
            <person name="Aime D."/>
            <person name="Laguerre M."/>
            <person name="Taylor J."/>
            <person name="Schubert V."/>
            <person name="Nelson M."/>
            <person name="Geu-Flores F."/>
            <person name="Crespi M."/>
            <person name="Gallardo-Guerrero K."/>
            <person name="Delaux P.-M."/>
            <person name="Salse J."/>
            <person name="Berges H."/>
            <person name="Guyot R."/>
            <person name="Gouzy J."/>
            <person name="Peret B."/>
        </authorList>
    </citation>
    <scope>NUCLEOTIDE SEQUENCE [LARGE SCALE GENOMIC DNA]</scope>
    <source>
        <strain evidence="4">cv. Amiga</strain>
    </source>
</reference>
<proteinExistence type="predicted"/>
<evidence type="ECO:0000256" key="1">
    <source>
        <dbReference type="ARBA" id="ARBA00022741"/>
    </source>
</evidence>
<evidence type="ECO:0008006" key="5">
    <source>
        <dbReference type="Google" id="ProtNLM"/>
    </source>
</evidence>
<dbReference type="Gene3D" id="3.30.200.20">
    <property type="entry name" value="Phosphorylase Kinase, domain 1"/>
    <property type="match status" value="1"/>
</dbReference>
<accession>A0A6A4R2Z9</accession>
<dbReference type="InterPro" id="IPR050108">
    <property type="entry name" value="CDK"/>
</dbReference>
<keyword evidence="4" id="KW-1185">Reference proteome</keyword>
<protein>
    <recommendedName>
        <fullName evidence="5">Protein kinase domain-containing protein</fullName>
    </recommendedName>
</protein>
<dbReference type="GO" id="GO:0000307">
    <property type="term" value="C:cyclin-dependent protein kinase holoenzyme complex"/>
    <property type="evidence" value="ECO:0007669"/>
    <property type="project" value="TreeGrafter"/>
</dbReference>
<dbReference type="GO" id="GO:0005634">
    <property type="term" value="C:nucleus"/>
    <property type="evidence" value="ECO:0007669"/>
    <property type="project" value="TreeGrafter"/>
</dbReference>
<dbReference type="Proteomes" id="UP000447434">
    <property type="component" value="Chromosome 1"/>
</dbReference>
<keyword evidence="2" id="KW-0067">ATP-binding</keyword>
<dbReference type="GO" id="GO:0004693">
    <property type="term" value="F:cyclin-dependent protein serine/threonine kinase activity"/>
    <property type="evidence" value="ECO:0007669"/>
    <property type="project" value="TreeGrafter"/>
</dbReference>
<evidence type="ECO:0000256" key="2">
    <source>
        <dbReference type="ARBA" id="ARBA00022840"/>
    </source>
</evidence>